<name>X1LCQ2_9ZZZZ</name>
<feature type="non-terminal residue" evidence="1">
    <location>
        <position position="113"/>
    </location>
</feature>
<gene>
    <name evidence="1" type="ORF">S06H3_16491</name>
</gene>
<evidence type="ECO:0000313" key="1">
    <source>
        <dbReference type="EMBL" id="GAI16893.1"/>
    </source>
</evidence>
<dbReference type="EMBL" id="BARV01008161">
    <property type="protein sequence ID" value="GAI16893.1"/>
    <property type="molecule type" value="Genomic_DNA"/>
</dbReference>
<accession>X1LCQ2</accession>
<dbReference type="AlphaFoldDB" id="X1LCQ2"/>
<organism evidence="1">
    <name type="scientific">marine sediment metagenome</name>
    <dbReference type="NCBI Taxonomy" id="412755"/>
    <lineage>
        <taxon>unclassified sequences</taxon>
        <taxon>metagenomes</taxon>
        <taxon>ecological metagenomes</taxon>
    </lineage>
</organism>
<proteinExistence type="predicted"/>
<protein>
    <submittedName>
        <fullName evidence="1">Uncharacterized protein</fullName>
    </submittedName>
</protein>
<comment type="caution">
    <text evidence="1">The sequence shown here is derived from an EMBL/GenBank/DDBJ whole genome shotgun (WGS) entry which is preliminary data.</text>
</comment>
<reference evidence="1" key="1">
    <citation type="journal article" date="2014" name="Front. Microbiol.">
        <title>High frequency of phylogenetically diverse reductive dehalogenase-homologous genes in deep subseafloor sedimentary metagenomes.</title>
        <authorList>
            <person name="Kawai M."/>
            <person name="Futagami T."/>
            <person name="Toyoda A."/>
            <person name="Takaki Y."/>
            <person name="Nishi S."/>
            <person name="Hori S."/>
            <person name="Arai W."/>
            <person name="Tsubouchi T."/>
            <person name="Morono Y."/>
            <person name="Uchiyama I."/>
            <person name="Ito T."/>
            <person name="Fujiyama A."/>
            <person name="Inagaki F."/>
            <person name="Takami H."/>
        </authorList>
    </citation>
    <scope>NUCLEOTIDE SEQUENCE</scope>
    <source>
        <strain evidence="1">Expedition CK06-06</strain>
    </source>
</reference>
<sequence length="113" mass="12601">MKLRPYQLEVARAAMDSIQKGRGLILSVEIARQGGKNELSAHLELLLLTLYMARGGNLIKCSPTFKPQTVISMERLKQRLDDFGFDGIYRLHMGYIVQLGNAETIFLSAEGSS</sequence>